<keyword evidence="7" id="KW-1185">Reference proteome</keyword>
<keyword evidence="3" id="KW-0159">Chromosome partition</keyword>
<evidence type="ECO:0000259" key="5">
    <source>
        <dbReference type="SMART" id="SM00470"/>
    </source>
</evidence>
<dbReference type="PANTHER" id="PTHR33375">
    <property type="entry name" value="CHROMOSOME-PARTITIONING PROTEIN PARB-RELATED"/>
    <property type="match status" value="1"/>
</dbReference>
<dbReference type="InterPro" id="IPR057240">
    <property type="entry name" value="ParB_dimer_C"/>
</dbReference>
<evidence type="ECO:0000313" key="6">
    <source>
        <dbReference type="EMBL" id="MBB5887342.1"/>
    </source>
</evidence>
<sequence>MTEEILNLKLSEIVRNPYQPRMHFDEEKLKELAKSITINGVLQPVIVRKSKVFGYELLAGERRFLASGIANLNEIPAIVRNYNDQQMQILALLENLQRENLNPIEEAKSLFNLTEKSGLKHEEIAQIIGKSRTFVSNTIRLLQLPNELTFLVESGELSAGHARALLAESDPIQQIELARLVRKKHLSVREIEQLIYHKDKNSRTKAKNIFIEEIEEKLKKEIGNTVKITENKHHQGNLSIKFNSIDELENLINKLSSSNF</sequence>
<dbReference type="InterPro" id="IPR003115">
    <property type="entry name" value="ParB_N"/>
</dbReference>
<dbReference type="GO" id="GO:0045881">
    <property type="term" value="P:positive regulation of sporulation resulting in formation of a cellular spore"/>
    <property type="evidence" value="ECO:0007669"/>
    <property type="project" value="TreeGrafter"/>
</dbReference>
<comment type="caution">
    <text evidence="6">The sequence shown here is derived from an EMBL/GenBank/DDBJ whole genome shotgun (WGS) entry which is preliminary data.</text>
</comment>
<evidence type="ECO:0000256" key="2">
    <source>
        <dbReference type="ARBA" id="ARBA00006295"/>
    </source>
</evidence>
<evidence type="ECO:0000313" key="7">
    <source>
        <dbReference type="Proteomes" id="UP000562464"/>
    </source>
</evidence>
<dbReference type="RefSeq" id="WP_183538436.1">
    <property type="nucleotide sequence ID" value="NZ_DASWOY010000027.1"/>
</dbReference>
<dbReference type="AlphaFoldDB" id="A0A841C6W9"/>
<dbReference type="CDD" id="cd16393">
    <property type="entry name" value="SPO0J_N"/>
    <property type="match status" value="1"/>
</dbReference>
<evidence type="ECO:0000256" key="1">
    <source>
        <dbReference type="ARBA" id="ARBA00004453"/>
    </source>
</evidence>
<dbReference type="FunFam" id="3.90.1530.30:FF:000001">
    <property type="entry name" value="Chromosome partitioning protein ParB"/>
    <property type="match status" value="1"/>
</dbReference>
<dbReference type="GO" id="GO:0003677">
    <property type="term" value="F:DNA binding"/>
    <property type="evidence" value="ECO:0007669"/>
    <property type="project" value="UniProtKB-KW"/>
</dbReference>
<dbReference type="SUPFAM" id="SSF109709">
    <property type="entry name" value="KorB DNA-binding domain-like"/>
    <property type="match status" value="1"/>
</dbReference>
<dbReference type="SMART" id="SM00470">
    <property type="entry name" value="ParB"/>
    <property type="match status" value="1"/>
</dbReference>
<dbReference type="Gene3D" id="3.90.1530.30">
    <property type="match status" value="1"/>
</dbReference>
<dbReference type="InterPro" id="IPR004437">
    <property type="entry name" value="ParB/RepB/Spo0J"/>
</dbReference>
<dbReference type="InterPro" id="IPR050336">
    <property type="entry name" value="Chromosome_partition/occlusion"/>
</dbReference>
<evidence type="ECO:0000256" key="3">
    <source>
        <dbReference type="ARBA" id="ARBA00022829"/>
    </source>
</evidence>
<accession>A0A841C6W9</accession>
<dbReference type="Pfam" id="PF02195">
    <property type="entry name" value="ParB_N"/>
    <property type="match status" value="1"/>
</dbReference>
<dbReference type="Gene3D" id="1.10.10.2830">
    <property type="match status" value="1"/>
</dbReference>
<dbReference type="Pfam" id="PF23552">
    <property type="entry name" value="ParB_C"/>
    <property type="match status" value="1"/>
</dbReference>
<dbReference type="GO" id="GO:0007059">
    <property type="term" value="P:chromosome segregation"/>
    <property type="evidence" value="ECO:0007669"/>
    <property type="project" value="UniProtKB-KW"/>
</dbReference>
<dbReference type="InterPro" id="IPR036086">
    <property type="entry name" value="ParB/Sulfiredoxin_sf"/>
</dbReference>
<dbReference type="Pfam" id="PF17762">
    <property type="entry name" value="HTH_ParB"/>
    <property type="match status" value="1"/>
</dbReference>
<gene>
    <name evidence="6" type="ORF">HNQ37_000212</name>
</gene>
<feature type="domain" description="ParB-like N-terminal" evidence="5">
    <location>
        <begin position="6"/>
        <end position="96"/>
    </location>
</feature>
<name>A0A841C6W9_9LACT</name>
<protein>
    <submittedName>
        <fullName evidence="6">ParB family chromosome partitioning protein</fullName>
    </submittedName>
</protein>
<reference evidence="6 7" key="1">
    <citation type="submission" date="2020-08" db="EMBL/GenBank/DDBJ databases">
        <title>Genomic Encyclopedia of Type Strains, Phase IV (KMG-IV): sequencing the most valuable type-strain genomes for metagenomic binning, comparative biology and taxonomic classification.</title>
        <authorList>
            <person name="Goeker M."/>
        </authorList>
    </citation>
    <scope>NUCLEOTIDE SEQUENCE [LARGE SCALE GENOMIC DNA]</scope>
    <source>
        <strain evidence="6 7">DSM 14925</strain>
    </source>
</reference>
<keyword evidence="4" id="KW-0238">DNA-binding</keyword>
<organism evidence="6 7">
    <name type="scientific">Lactovum miscens</name>
    <dbReference type="NCBI Taxonomy" id="190387"/>
    <lineage>
        <taxon>Bacteria</taxon>
        <taxon>Bacillati</taxon>
        <taxon>Bacillota</taxon>
        <taxon>Bacilli</taxon>
        <taxon>Lactobacillales</taxon>
        <taxon>Streptococcaceae</taxon>
        <taxon>Lactovum</taxon>
    </lineage>
</organism>
<dbReference type="InterPro" id="IPR041468">
    <property type="entry name" value="HTH_ParB/Spo0J"/>
</dbReference>
<dbReference type="GO" id="GO:0005694">
    <property type="term" value="C:chromosome"/>
    <property type="evidence" value="ECO:0007669"/>
    <property type="project" value="TreeGrafter"/>
</dbReference>
<dbReference type="Proteomes" id="UP000562464">
    <property type="component" value="Unassembled WGS sequence"/>
</dbReference>
<comment type="similarity">
    <text evidence="2">Belongs to the ParB family.</text>
</comment>
<dbReference type="NCBIfam" id="TIGR00180">
    <property type="entry name" value="parB_part"/>
    <property type="match status" value="1"/>
</dbReference>
<comment type="subcellular location">
    <subcellularLocation>
        <location evidence="1">Cytoplasm</location>
        <location evidence="1">Nucleoid</location>
    </subcellularLocation>
</comment>
<dbReference type="EMBL" id="JACHHV010000002">
    <property type="protein sequence ID" value="MBB5887342.1"/>
    <property type="molecule type" value="Genomic_DNA"/>
</dbReference>
<dbReference type="SUPFAM" id="SSF110849">
    <property type="entry name" value="ParB/Sulfiredoxin"/>
    <property type="match status" value="1"/>
</dbReference>
<dbReference type="FunFam" id="1.10.10.2830:FF:000001">
    <property type="entry name" value="Chromosome partitioning protein ParB"/>
    <property type="match status" value="1"/>
</dbReference>
<dbReference type="GO" id="GO:0009295">
    <property type="term" value="C:nucleoid"/>
    <property type="evidence" value="ECO:0007669"/>
    <property type="project" value="UniProtKB-SubCell"/>
</dbReference>
<proteinExistence type="inferred from homology"/>
<evidence type="ECO:0000256" key="4">
    <source>
        <dbReference type="ARBA" id="ARBA00023125"/>
    </source>
</evidence>
<dbReference type="PANTHER" id="PTHR33375:SF1">
    <property type="entry name" value="CHROMOSOME-PARTITIONING PROTEIN PARB-RELATED"/>
    <property type="match status" value="1"/>
</dbReference>